<dbReference type="Proteomes" id="UP001058074">
    <property type="component" value="Unassembled WGS sequence"/>
</dbReference>
<organism evidence="1 2">
    <name type="scientific">Inconstantimicrobium mannanitabidum</name>
    <dbReference type="NCBI Taxonomy" id="1604901"/>
    <lineage>
        <taxon>Bacteria</taxon>
        <taxon>Bacillati</taxon>
        <taxon>Bacillota</taxon>
        <taxon>Clostridia</taxon>
        <taxon>Eubacteriales</taxon>
        <taxon>Clostridiaceae</taxon>
        <taxon>Inconstantimicrobium</taxon>
    </lineage>
</organism>
<evidence type="ECO:0000313" key="2">
    <source>
        <dbReference type="Proteomes" id="UP001058074"/>
    </source>
</evidence>
<accession>A0ACB5RFQ9</accession>
<sequence>MLKIKYLTNSVYKSLVSFINKIISLFYMYSIIYFIIIDKITVIIPAMPIAIPLIAPSTSPISIALDVPTA</sequence>
<reference evidence="1" key="1">
    <citation type="journal article" date="2025" name="Int. J. Syst. Evol. Microbiol.">
        <title>Inconstantimicrobium mannanitabidum sp. nov., a novel member of the family Clostridiaceae isolated from anoxic soil under the treatment of reductive soil disinfestation.</title>
        <authorList>
            <person name="Ueki A."/>
            <person name="Tonouchi A."/>
            <person name="Honma S."/>
            <person name="Kaku N."/>
            <person name="Ueki K."/>
        </authorList>
    </citation>
    <scope>NUCLEOTIDE SEQUENCE</scope>
    <source>
        <strain evidence="1">TW13</strain>
    </source>
</reference>
<name>A0ACB5RFQ9_9CLOT</name>
<gene>
    <name evidence="1" type="ORF">rsdtw13_31550</name>
</gene>
<keyword evidence="2" id="KW-1185">Reference proteome</keyword>
<comment type="caution">
    <text evidence="1">The sequence shown here is derived from an EMBL/GenBank/DDBJ whole genome shotgun (WGS) entry which is preliminary data.</text>
</comment>
<protein>
    <submittedName>
        <fullName evidence="1">Uncharacterized protein</fullName>
    </submittedName>
</protein>
<evidence type="ECO:0000313" key="1">
    <source>
        <dbReference type="EMBL" id="GKX67897.1"/>
    </source>
</evidence>
<dbReference type="EMBL" id="BROD01000001">
    <property type="protein sequence ID" value="GKX67897.1"/>
    <property type="molecule type" value="Genomic_DNA"/>
</dbReference>
<proteinExistence type="predicted"/>